<dbReference type="InterPro" id="IPR009325">
    <property type="entry name" value="DUF983"/>
</dbReference>
<evidence type="ECO:0000313" key="3">
    <source>
        <dbReference type="Proteomes" id="UP000480178"/>
    </source>
</evidence>
<reference evidence="2 3" key="1">
    <citation type="submission" date="2020-01" db="EMBL/GenBank/DDBJ databases">
        <authorList>
            <person name="Kim M.K."/>
        </authorList>
    </citation>
    <scope>NUCLEOTIDE SEQUENCE [LARGE SCALE GENOMIC DNA]</scope>
    <source>
        <strain evidence="2 3">172606-1</strain>
    </source>
</reference>
<keyword evidence="1" id="KW-1133">Transmembrane helix</keyword>
<dbReference type="Proteomes" id="UP000480178">
    <property type="component" value="Chromosome"/>
</dbReference>
<dbReference type="RefSeq" id="WP_162441996.1">
    <property type="nucleotide sequence ID" value="NZ_CP048222.1"/>
</dbReference>
<accession>A0A6C0GDP6</accession>
<dbReference type="AlphaFoldDB" id="A0A6C0GDP6"/>
<name>A0A6C0GDP6_9BACT</name>
<dbReference type="Pfam" id="PF06170">
    <property type="entry name" value="DUF983"/>
    <property type="match status" value="1"/>
</dbReference>
<keyword evidence="3" id="KW-1185">Reference proteome</keyword>
<evidence type="ECO:0000313" key="2">
    <source>
        <dbReference type="EMBL" id="QHT65923.1"/>
    </source>
</evidence>
<organism evidence="2 3">
    <name type="scientific">Rhodocytophaga rosea</name>
    <dbReference type="NCBI Taxonomy" id="2704465"/>
    <lineage>
        <taxon>Bacteria</taxon>
        <taxon>Pseudomonadati</taxon>
        <taxon>Bacteroidota</taxon>
        <taxon>Cytophagia</taxon>
        <taxon>Cytophagales</taxon>
        <taxon>Rhodocytophagaceae</taxon>
        <taxon>Rhodocytophaga</taxon>
    </lineage>
</organism>
<sequence length="127" mass="14461">MIAKESKLYSILHGTCPACHEGKVFVSSHSYASIHFTEMHEKCSVCRQAYEPEPGFFQGAMYVSYGITLGVAFAISIVMVLFFNASLWLVMGIITFLMFALLPVIFRSSRMIWLNMFISYKPRLSRN</sequence>
<gene>
    <name evidence="2" type="ORF">GXP67_04180</name>
</gene>
<dbReference type="EMBL" id="CP048222">
    <property type="protein sequence ID" value="QHT65923.1"/>
    <property type="molecule type" value="Genomic_DNA"/>
</dbReference>
<protein>
    <submittedName>
        <fullName evidence="2">DUF983 domain-containing protein</fullName>
    </submittedName>
</protein>
<feature type="transmembrane region" description="Helical" evidence="1">
    <location>
        <begin position="88"/>
        <end position="106"/>
    </location>
</feature>
<proteinExistence type="predicted"/>
<dbReference type="KEGG" id="rhoz:GXP67_04180"/>
<keyword evidence="1" id="KW-0472">Membrane</keyword>
<feature type="transmembrane region" description="Helical" evidence="1">
    <location>
        <begin position="62"/>
        <end position="82"/>
    </location>
</feature>
<evidence type="ECO:0000256" key="1">
    <source>
        <dbReference type="SAM" id="Phobius"/>
    </source>
</evidence>
<keyword evidence="1" id="KW-0812">Transmembrane</keyword>